<dbReference type="OrthoDB" id="1645289at2759"/>
<keyword evidence="1" id="KW-0863">Zinc-finger</keyword>
<feature type="compositionally biased region" description="Low complexity" evidence="3">
    <location>
        <begin position="1242"/>
        <end position="1251"/>
    </location>
</feature>
<feature type="region of interest" description="Disordered" evidence="3">
    <location>
        <begin position="1164"/>
        <end position="1199"/>
    </location>
</feature>
<feature type="region of interest" description="Disordered" evidence="3">
    <location>
        <begin position="1020"/>
        <end position="1045"/>
    </location>
</feature>
<feature type="region of interest" description="Disordered" evidence="3">
    <location>
        <begin position="1510"/>
        <end position="1586"/>
    </location>
</feature>
<feature type="coiled-coil region" evidence="2">
    <location>
        <begin position="924"/>
        <end position="972"/>
    </location>
</feature>
<keyword evidence="6" id="KW-1185">Reference proteome</keyword>
<feature type="compositionally biased region" description="Basic and acidic residues" evidence="3">
    <location>
        <begin position="2278"/>
        <end position="2294"/>
    </location>
</feature>
<feature type="region of interest" description="Disordered" evidence="3">
    <location>
        <begin position="1242"/>
        <end position="1266"/>
    </location>
</feature>
<feature type="compositionally biased region" description="Basic and acidic residues" evidence="3">
    <location>
        <begin position="1564"/>
        <end position="1576"/>
    </location>
</feature>
<dbReference type="SUPFAM" id="SSF57756">
    <property type="entry name" value="Retrovirus zinc finger-like domains"/>
    <property type="match status" value="1"/>
</dbReference>
<gene>
    <name evidence="5" type="primary">RE1</name>
    <name evidence="5" type="ORF">SNAT2548_LOCUS33644</name>
</gene>
<evidence type="ECO:0000313" key="5">
    <source>
        <dbReference type="EMBL" id="CAE7590805.1"/>
    </source>
</evidence>
<feature type="compositionally biased region" description="Polar residues" evidence="3">
    <location>
        <begin position="1183"/>
        <end position="1192"/>
    </location>
</feature>
<dbReference type="InterPro" id="IPR013103">
    <property type="entry name" value="RVT_2"/>
</dbReference>
<name>A0A812UYA3_9DINO</name>
<reference evidence="5" key="1">
    <citation type="submission" date="2021-02" db="EMBL/GenBank/DDBJ databases">
        <authorList>
            <person name="Dougan E. K."/>
            <person name="Rhodes N."/>
            <person name="Thang M."/>
            <person name="Chan C."/>
        </authorList>
    </citation>
    <scope>NUCLEOTIDE SEQUENCE</scope>
</reference>
<evidence type="ECO:0000256" key="3">
    <source>
        <dbReference type="SAM" id="MobiDB-lite"/>
    </source>
</evidence>
<feature type="domain" description="CCHC-type" evidence="4">
    <location>
        <begin position="1554"/>
        <end position="1570"/>
    </location>
</feature>
<feature type="compositionally biased region" description="Basic residues" evidence="3">
    <location>
        <begin position="1510"/>
        <end position="1522"/>
    </location>
</feature>
<feature type="region of interest" description="Disordered" evidence="3">
    <location>
        <begin position="2208"/>
        <end position="2304"/>
    </location>
</feature>
<proteinExistence type="predicted"/>
<dbReference type="GO" id="GO:0008270">
    <property type="term" value="F:zinc ion binding"/>
    <property type="evidence" value="ECO:0007669"/>
    <property type="project" value="UniProtKB-KW"/>
</dbReference>
<dbReference type="InterPro" id="IPR036875">
    <property type="entry name" value="Znf_CCHC_sf"/>
</dbReference>
<dbReference type="InterPro" id="IPR001878">
    <property type="entry name" value="Znf_CCHC"/>
</dbReference>
<feature type="region of interest" description="Disordered" evidence="3">
    <location>
        <begin position="1744"/>
        <end position="1797"/>
    </location>
</feature>
<feature type="compositionally biased region" description="Basic and acidic residues" evidence="3">
    <location>
        <begin position="578"/>
        <end position="598"/>
    </location>
</feature>
<dbReference type="PANTHER" id="PTHR11439:SF483">
    <property type="entry name" value="PEPTIDE SYNTHASE GLIP-LIKE, PUTATIVE (AFU_ORTHOLOGUE AFUA_3G12920)-RELATED"/>
    <property type="match status" value="1"/>
</dbReference>
<protein>
    <submittedName>
        <fullName evidence="5">RE1 protein</fullName>
    </submittedName>
</protein>
<keyword evidence="1" id="KW-0479">Metal-binding</keyword>
<comment type="caution">
    <text evidence="5">The sequence shown here is derived from an EMBL/GenBank/DDBJ whole genome shotgun (WGS) entry which is preliminary data.</text>
</comment>
<dbReference type="Gene3D" id="4.10.60.10">
    <property type="entry name" value="Zinc finger, CCHC-type"/>
    <property type="match status" value="1"/>
</dbReference>
<feature type="compositionally biased region" description="Basic and acidic residues" evidence="3">
    <location>
        <begin position="1256"/>
        <end position="1266"/>
    </location>
</feature>
<feature type="compositionally biased region" description="Basic and acidic residues" evidence="3">
    <location>
        <begin position="1020"/>
        <end position="1032"/>
    </location>
</feature>
<feature type="region of interest" description="Disordered" evidence="3">
    <location>
        <begin position="577"/>
        <end position="610"/>
    </location>
</feature>
<dbReference type="PANTHER" id="PTHR11439">
    <property type="entry name" value="GAG-POL-RELATED RETROTRANSPOSON"/>
    <property type="match status" value="1"/>
</dbReference>
<accession>A0A812UYA3</accession>
<evidence type="ECO:0000259" key="4">
    <source>
        <dbReference type="PROSITE" id="PS50158"/>
    </source>
</evidence>
<feature type="region of interest" description="Disordered" evidence="3">
    <location>
        <begin position="1655"/>
        <end position="1709"/>
    </location>
</feature>
<feature type="compositionally biased region" description="Acidic residues" evidence="3">
    <location>
        <begin position="1750"/>
        <end position="1764"/>
    </location>
</feature>
<organism evidence="5 6">
    <name type="scientific">Symbiodinium natans</name>
    <dbReference type="NCBI Taxonomy" id="878477"/>
    <lineage>
        <taxon>Eukaryota</taxon>
        <taxon>Sar</taxon>
        <taxon>Alveolata</taxon>
        <taxon>Dinophyceae</taxon>
        <taxon>Suessiales</taxon>
        <taxon>Symbiodiniaceae</taxon>
        <taxon>Symbiodinium</taxon>
    </lineage>
</organism>
<dbReference type="SMART" id="SM00343">
    <property type="entry name" value="ZnF_C2HC"/>
    <property type="match status" value="1"/>
</dbReference>
<dbReference type="PROSITE" id="PS50158">
    <property type="entry name" value="ZF_CCHC"/>
    <property type="match status" value="1"/>
</dbReference>
<feature type="compositionally biased region" description="Basic and acidic residues" evidence="3">
    <location>
        <begin position="1523"/>
        <end position="1552"/>
    </location>
</feature>
<feature type="compositionally biased region" description="Basic and acidic residues" evidence="3">
    <location>
        <begin position="1655"/>
        <end position="1684"/>
    </location>
</feature>
<dbReference type="Pfam" id="PF00098">
    <property type="entry name" value="zf-CCHC"/>
    <property type="match status" value="1"/>
</dbReference>
<sequence length="3153" mass="348924">MVSSDESPKLVHVTNSILLNKNSTFPESMKVCGSQVWLARPTSVLSEIDGCPLDVDKTVEGRRTELQSMTAHKAGRVVGADEAQKFARQHGIKIIPTRWVIGPKVVNGKEAVRARCVVQDIAKGSTASSLGLSATTPSLEALRTLLAIASVDAMDIATLDVSTAFLHSPLPKGSKAIIQLPKDVSACKDYYVPVFMILDQAMNGLRVAAKAWNLKLATVVKKVGLKQCPTEPSVFEGTVRGKRFLMLCYVDDLILCGTRDAIRLVTDTLNGELKIKETGRITSTGGKITFLGREIERQGSHLRMRVPPAYLDALFETEFCKDLKVVTAPPDIVKTVEKGRASGSDPELSDTAAARYRAVLGRIAWWGQSRPDLSRWMSILSQGQSKPTACFEQALRQVIRFLKGQYHAWQYFGPDGNVPDSGPAQLEVYADASWAPQESEGLATLIGQLAESDVTIRLHTDNIAVCYLQERIQEAQTLKVQEMDLWSNRKSFGSSTTEASPSLEPVPLVKDRKMAAEDSRKGEQGAEMKSPFWCKVCKWLFRSEHAAGLSWDESGKPKCEKCKQTVTVSGTDASHAFHLREAEKERRAAGKRGDKGESRGSGQAAPKPKAMPKVIERMVDVFPELADPEPPKWFGDVSWSICRRGTPVDELELKDVVGTLSDKDMLRYQSSYEKLVKPIQEVCELQEKPTKIFGILDVRGQIGGKAIIWEMAVNEGGLYMEVPPGTCGLAMLSFVRYLKRKGIVPVLLLGEHQDLGVLRMVDLLCMLPILGAERIMEDEAESSYYPPWVLRWKRSAKEGSLVFKELVERVRVISMLSCDTLRIHEPELRERPVPKWSFVAYSHYRSVMESVAGFLEDLEKKKEEITDTQRAASWKKVVASETRSGVVWICKCKWHLPTDYVVRFNLTLPADMWQQAFGIMGENVGKLEKEEKDLKRILKAAAEQQDREFEEAERKRKRIADLSAAEEEAAKRAKLEGEAVRSPVSVVPSELDAAAIAQIAERVKASFSVADLELMLEEKKRKVGDQPTERPAETPAEPSRSSQDVMMETRTAELAEMKEAAKERRAKLMESTGAGEKKGEEVDASLIRFSRVWTTNSWVTSDVDPGESEKRKCPSASFACLVEAWVALTGTNVLKNLWKLLNGVKTFRGGGAWLATLKSCEGEGRAQSSSPLKETAASGDASCVTSSDSTGMPPQPPALDPQMAVQMVQAQSQQISQLVGLVQTLGEMQAAALTRAAETSSGMAAAASSTGPEPMEVDKDTGGVRHSKAESYIPKIPMLEYQKMTTRTSEISFWSQYVEGVMSWLSLLDDFYPTELYRAMITPTEIQQSSLEKGPAARSARFLHLLRQSLGDFQRALDIVRQAEQSQLGAACGYEAFRRLNTEFGVQSRIEATSLREAVLQFRPGKHVVRPLDVYRAVESELLKADRNLSGYSSLRLTEPEKMMLHLKCMPESCKHYVLLHGKSDTLNEILESIKFYDSHLRVIEHDKEGHKHSSKSAWTEELIAAFNKGKGKKGKGKGKKGGKNEGTSEKGAGRGKGKRDDKPKAQSEGKKGKCFNCGQPGHFARDCPEPRKDKPSGASGQPKAKGGMVFLKNMVVSSMAKKFFLNSMIVLMFCMGLNDTKNTGMIMVGFALCMDEYQVRCSLASGEVLSLNRREENHEDHQKASENQDEKNVPQKASEKQEADSSEPQKVSDVCDVSSEEPAAKAWSVVSEGEIHDVEMARLEDLRTQVAAAAEIALEGVERMARSDAEEETTSEGNAGEDLEGQREAGKQAEKGAGHEQLVDGAPGGEDGALNEMPCAATAGADKGRAVESASTSACSQPKAREQVLALRATKAPAGAVNRDTFSPQKPGIKAAWEALCSTGTEKRNERCMVDLCDLVEVLASLGDEGEETERGEGESEHDVWWILKDREVVDFDKISHVLQGHQPFSSSCDVCVRSRSLPKGAREKPWDQVMKHEVQIDQFFKFQKRFIVLVHAQSFAVGCVDGEAARDQILENMGAWLRYFGLSGVEVGTVFRCDAEPYMRALLVELLERFQNFHGPIEQFSPGRHAPAAERAVRTLRELGDSILVELQDHGVSLRNTSRAFALLYNHCCHVHNRYSQLAGSELSPLQRLRGNKHKPHQVYAFGSTVCAHASAVEDLIVGRFAFGCYLGPMMSKTSHLVNVRLPDGALKLVQASSIKVVVPLRYDVELLGTFGRKVVGGVHPAPQPLGDPEDPSLRTVPLSLVPGGNPPAEFFAEHGEMEPNEPPRPLESPQGIGDVQRDGGMPEVELDVPDDLERIEADVPRDGDYEPRGGVGCDSEEPFQPELEREALPAGLPESPGPSEDPRSDPGVEDVEMMDRFVETPEPQKLSFASEDAITSVVASVFFRTSVYNAVEDESWIDLEIRGRKVCLQRPKFVKDDTTGKPLDPQLTAEGMTKEVKALDALNVGDLVTKQEADEYAKEHNIRILTTRWVSVDKKEGETKQKIVRSRVVVRDYASGNPTAQELGISSPTSSNEAFRTFLVFIASSGSDIILADVSTAFLFAKVVSPEVVMLPTNIRFPDNSRAYMKLNKSLYGLRSASLAWYKMLAELVEELGLFACVKIKVTGILSRDKKVEFLGRTIRRDSETDGILVGLPVGYFHSTYEAYGIRKPSLVPPDLRKILDDGMESQQQPLSAEASAKYRSAVRKVAWGAQTRIDLTYFISVLSRGQSQPLAVHEMCLRAFLRYLMSVEHHEQLLSCDGDAGTIVAYVDSNWASERNNSRRSLSGGVLFLDGAPVKAYTRQQTSIALSSAEAELTAICEGMKEALGLCVMVRHVFGKDVETPVVRSDPQAAINISSMFGLLRRVRHIDIRLCWVQEALREGRAKLEWVSGLENASDIFTKSTIQRVSYERHLNMLGIVERLPPATMGLLALEDWDCAQLCRMLGKSPDLPVLLELEQSLSAVGAEDPWLVVEFCTSENSNLGIAALELGSVKLVRITERENGVLDETIAIVRTHVERLCRLGVNVLIWSSTPCTGGCLWQFTHLERPGHGDYLKKVWGVQRKLWKNFEVICKPVEDMPVGCLNPFVAIEWPKTCQYWHWRTTKKFGFDHHRTLMTSIVHGCAVGMRGRDDLLVKKQWRVDTDLEVLCETLQTFACTKDHPHSADFDLKSTQHYPLDLCRRLVACLP</sequence>
<evidence type="ECO:0000313" key="6">
    <source>
        <dbReference type="Proteomes" id="UP000604046"/>
    </source>
</evidence>
<dbReference type="CDD" id="cd09272">
    <property type="entry name" value="RNase_HI_RT_Ty1"/>
    <property type="match status" value="1"/>
</dbReference>
<dbReference type="EMBL" id="CAJNDS010002768">
    <property type="protein sequence ID" value="CAE7590805.1"/>
    <property type="molecule type" value="Genomic_DNA"/>
</dbReference>
<dbReference type="Pfam" id="PF07727">
    <property type="entry name" value="RVT_2"/>
    <property type="match status" value="2"/>
</dbReference>
<evidence type="ECO:0000256" key="1">
    <source>
        <dbReference type="PROSITE-ProRule" id="PRU00047"/>
    </source>
</evidence>
<feature type="compositionally biased region" description="Basic and acidic residues" evidence="3">
    <location>
        <begin position="1765"/>
        <end position="1783"/>
    </location>
</feature>
<keyword evidence="1" id="KW-0862">Zinc</keyword>
<dbReference type="Proteomes" id="UP000604046">
    <property type="component" value="Unassembled WGS sequence"/>
</dbReference>
<feature type="region of interest" description="Disordered" evidence="3">
    <location>
        <begin position="2316"/>
        <end position="2335"/>
    </location>
</feature>
<keyword evidence="2" id="KW-0175">Coiled coil</keyword>
<evidence type="ECO:0000256" key="2">
    <source>
        <dbReference type="SAM" id="Coils"/>
    </source>
</evidence>
<dbReference type="GO" id="GO:0003676">
    <property type="term" value="F:nucleic acid binding"/>
    <property type="evidence" value="ECO:0007669"/>
    <property type="project" value="InterPro"/>
</dbReference>